<evidence type="ECO:0000313" key="2">
    <source>
        <dbReference type="EMBL" id="KAJ8788055.1"/>
    </source>
</evidence>
<feature type="compositionally biased region" description="Low complexity" evidence="1">
    <location>
        <begin position="28"/>
        <end position="39"/>
    </location>
</feature>
<feature type="region of interest" description="Disordered" evidence="1">
    <location>
        <begin position="1"/>
        <end position="191"/>
    </location>
</feature>
<dbReference type="AlphaFoldDB" id="A0AB34HBC0"/>
<feature type="compositionally biased region" description="Basic and acidic residues" evidence="1">
    <location>
        <begin position="148"/>
        <end position="165"/>
    </location>
</feature>
<evidence type="ECO:0000313" key="3">
    <source>
        <dbReference type="Proteomes" id="UP001159641"/>
    </source>
</evidence>
<name>A0AB34HBC0_ESCRO</name>
<dbReference type="EMBL" id="JAIQCJ010001648">
    <property type="protein sequence ID" value="KAJ8788055.1"/>
    <property type="molecule type" value="Genomic_DNA"/>
</dbReference>
<accession>A0AB34HBC0</accession>
<proteinExistence type="predicted"/>
<sequence length="259" mass="27733">MGNSEKQGQEGGILVDRGRGCSQNRLTSSGGPSRASRPGVFPLVSGGRAGTSRPGGGHRARPRPHSSQQEEKERGPGDAGQLAGRESRAPALGNPSGASPARCAGQAADPGSLERPPAFARRAEARVVPHRPPGPSGSGAHRTPIRARAREPRREPDSSHRDPWRLARARSPDATPLGAQPGEGRRRRREGVKTQEVCQELAQVRAVGLLLVVVVWRWWQQEPGLQTKGSRDPQVVLETTDDVCRVARTVPGTLFVCKK</sequence>
<comment type="caution">
    <text evidence="2">The sequence shown here is derived from an EMBL/GenBank/DDBJ whole genome shotgun (WGS) entry which is preliminary data.</text>
</comment>
<gene>
    <name evidence="2" type="ORF">J1605_022616</name>
</gene>
<dbReference type="Proteomes" id="UP001159641">
    <property type="component" value="Unassembled WGS sequence"/>
</dbReference>
<evidence type="ECO:0000256" key="1">
    <source>
        <dbReference type="SAM" id="MobiDB-lite"/>
    </source>
</evidence>
<reference evidence="2 3" key="1">
    <citation type="submission" date="2022-11" db="EMBL/GenBank/DDBJ databases">
        <title>Whole genome sequence of Eschrichtius robustus ER-17-0199.</title>
        <authorList>
            <person name="Bruniche-Olsen A."/>
            <person name="Black A.N."/>
            <person name="Fields C.J."/>
            <person name="Walden K."/>
            <person name="Dewoody J.A."/>
        </authorList>
    </citation>
    <scope>NUCLEOTIDE SEQUENCE [LARGE SCALE GENOMIC DNA]</scope>
    <source>
        <strain evidence="2">ER-17-0199</strain>
        <tissue evidence="2">Blubber</tissue>
    </source>
</reference>
<keyword evidence="3" id="KW-1185">Reference proteome</keyword>
<organism evidence="2 3">
    <name type="scientific">Eschrichtius robustus</name>
    <name type="common">California gray whale</name>
    <name type="synonym">Eschrichtius gibbosus</name>
    <dbReference type="NCBI Taxonomy" id="9764"/>
    <lineage>
        <taxon>Eukaryota</taxon>
        <taxon>Metazoa</taxon>
        <taxon>Chordata</taxon>
        <taxon>Craniata</taxon>
        <taxon>Vertebrata</taxon>
        <taxon>Euteleostomi</taxon>
        <taxon>Mammalia</taxon>
        <taxon>Eutheria</taxon>
        <taxon>Laurasiatheria</taxon>
        <taxon>Artiodactyla</taxon>
        <taxon>Whippomorpha</taxon>
        <taxon>Cetacea</taxon>
        <taxon>Mysticeti</taxon>
        <taxon>Eschrichtiidae</taxon>
        <taxon>Eschrichtius</taxon>
    </lineage>
</organism>
<protein>
    <submittedName>
        <fullName evidence="2">Uncharacterized protein</fullName>
    </submittedName>
</protein>